<dbReference type="SUPFAM" id="SSF53850">
    <property type="entry name" value="Periplasmic binding protein-like II"/>
    <property type="match status" value="1"/>
</dbReference>
<feature type="domain" description="HTH lysR-type" evidence="5">
    <location>
        <begin position="1"/>
        <end position="58"/>
    </location>
</feature>
<dbReference type="PANTHER" id="PTHR30346:SF29">
    <property type="entry name" value="LYSR SUBSTRATE-BINDING"/>
    <property type="match status" value="1"/>
</dbReference>
<gene>
    <name evidence="6" type="ORF">H4281_20455</name>
</gene>
<dbReference type="EMBL" id="JACGZW010000006">
    <property type="protein sequence ID" value="MBB1155525.1"/>
    <property type="molecule type" value="Genomic_DNA"/>
</dbReference>
<name>A0A7W3VYM1_9PSEU</name>
<evidence type="ECO:0000256" key="3">
    <source>
        <dbReference type="ARBA" id="ARBA00023125"/>
    </source>
</evidence>
<protein>
    <submittedName>
        <fullName evidence="6">LysR family transcriptional regulator</fullName>
    </submittedName>
</protein>
<evidence type="ECO:0000256" key="4">
    <source>
        <dbReference type="ARBA" id="ARBA00023163"/>
    </source>
</evidence>
<dbReference type="AlphaFoldDB" id="A0A7W3VYM1"/>
<dbReference type="InterPro" id="IPR005119">
    <property type="entry name" value="LysR_subst-bd"/>
</dbReference>
<reference evidence="6 7" key="1">
    <citation type="submission" date="2020-08" db="EMBL/GenBank/DDBJ databases">
        <title>Amycolatopsis sp. nov. DR6-1 isolated from Dendrobium heterocarpum.</title>
        <authorList>
            <person name="Tedsree N."/>
            <person name="Kuncharoen N."/>
            <person name="Likhitwitayawuid K."/>
            <person name="Tanasupawat S."/>
        </authorList>
    </citation>
    <scope>NUCLEOTIDE SEQUENCE [LARGE SCALE GENOMIC DNA]</scope>
    <source>
        <strain evidence="6 7">DR6-1</strain>
    </source>
</reference>
<evidence type="ECO:0000256" key="1">
    <source>
        <dbReference type="ARBA" id="ARBA00009437"/>
    </source>
</evidence>
<keyword evidence="7" id="KW-1185">Reference proteome</keyword>
<dbReference type="GO" id="GO:0003700">
    <property type="term" value="F:DNA-binding transcription factor activity"/>
    <property type="evidence" value="ECO:0007669"/>
    <property type="project" value="InterPro"/>
</dbReference>
<dbReference type="InterPro" id="IPR000847">
    <property type="entry name" value="LysR_HTH_N"/>
</dbReference>
<dbReference type="Gene3D" id="1.10.10.10">
    <property type="entry name" value="Winged helix-like DNA-binding domain superfamily/Winged helix DNA-binding domain"/>
    <property type="match status" value="1"/>
</dbReference>
<dbReference type="Gene3D" id="3.40.190.290">
    <property type="match status" value="1"/>
</dbReference>
<dbReference type="Pfam" id="PF03466">
    <property type="entry name" value="LysR_substrate"/>
    <property type="match status" value="1"/>
</dbReference>
<dbReference type="InterPro" id="IPR036388">
    <property type="entry name" value="WH-like_DNA-bd_sf"/>
</dbReference>
<keyword evidence="4" id="KW-0804">Transcription</keyword>
<dbReference type="Proteomes" id="UP000526734">
    <property type="component" value="Unassembled WGS sequence"/>
</dbReference>
<evidence type="ECO:0000313" key="7">
    <source>
        <dbReference type="Proteomes" id="UP000526734"/>
    </source>
</evidence>
<keyword evidence="3" id="KW-0238">DNA-binding</keyword>
<dbReference type="PROSITE" id="PS50931">
    <property type="entry name" value="HTH_LYSR"/>
    <property type="match status" value="1"/>
</dbReference>
<evidence type="ECO:0000256" key="2">
    <source>
        <dbReference type="ARBA" id="ARBA00023015"/>
    </source>
</evidence>
<comment type="similarity">
    <text evidence="1">Belongs to the LysR transcriptional regulatory family.</text>
</comment>
<evidence type="ECO:0000259" key="5">
    <source>
        <dbReference type="PROSITE" id="PS50931"/>
    </source>
</evidence>
<dbReference type="GO" id="GO:0003677">
    <property type="term" value="F:DNA binding"/>
    <property type="evidence" value="ECO:0007669"/>
    <property type="project" value="UniProtKB-KW"/>
</dbReference>
<dbReference type="PANTHER" id="PTHR30346">
    <property type="entry name" value="TRANSCRIPTIONAL DUAL REGULATOR HCAR-RELATED"/>
    <property type="match status" value="1"/>
</dbReference>
<evidence type="ECO:0000313" key="6">
    <source>
        <dbReference type="EMBL" id="MBB1155525.1"/>
    </source>
</evidence>
<dbReference type="GO" id="GO:0032993">
    <property type="term" value="C:protein-DNA complex"/>
    <property type="evidence" value="ECO:0007669"/>
    <property type="project" value="TreeGrafter"/>
</dbReference>
<sequence length="301" mass="32153">MIDHRLHVLRTLAEYGTVTATAAALHLTPSAVSQQLRLLARDLEVELLAPQGRRVQLTPAARIVLRHADALRLQWEAARAELAAEGAELRGTLRLCGVSSALATLAAPAVASLRETHPLAEIQITEEESADCYRLLLADEADIALVLPGPEAPPVTDSRFEQASLTTDRQDLLVAATHPLARHKGIELAEAADQPWIVKKHNNDTYPLVTAACAAAGFTPRIGHEVKEWYAVSALVAEGLGVCLVPRIVPLPEHAVMRIPLLGKSIPTRQLLTAVRRGSSGHPLISAGLAALRDKASAISG</sequence>
<accession>A0A7W3VYM1</accession>
<dbReference type="CDD" id="cd08423">
    <property type="entry name" value="PBP2_LTTR_like_6"/>
    <property type="match status" value="1"/>
</dbReference>
<dbReference type="SUPFAM" id="SSF46785">
    <property type="entry name" value="Winged helix' DNA-binding domain"/>
    <property type="match status" value="1"/>
</dbReference>
<organism evidence="6 7">
    <name type="scientific">Amycolatopsis dendrobii</name>
    <dbReference type="NCBI Taxonomy" id="2760662"/>
    <lineage>
        <taxon>Bacteria</taxon>
        <taxon>Bacillati</taxon>
        <taxon>Actinomycetota</taxon>
        <taxon>Actinomycetes</taxon>
        <taxon>Pseudonocardiales</taxon>
        <taxon>Pseudonocardiaceae</taxon>
        <taxon>Amycolatopsis</taxon>
    </lineage>
</organism>
<comment type="caution">
    <text evidence="6">The sequence shown here is derived from an EMBL/GenBank/DDBJ whole genome shotgun (WGS) entry which is preliminary data.</text>
</comment>
<proteinExistence type="inferred from homology"/>
<dbReference type="InterPro" id="IPR036390">
    <property type="entry name" value="WH_DNA-bd_sf"/>
</dbReference>
<dbReference type="Pfam" id="PF00126">
    <property type="entry name" value="HTH_1"/>
    <property type="match status" value="1"/>
</dbReference>
<keyword evidence="2" id="KW-0805">Transcription regulation</keyword>